<dbReference type="SUPFAM" id="SSF56752">
    <property type="entry name" value="D-aminoacid aminotransferase-like PLP-dependent enzymes"/>
    <property type="match status" value="1"/>
</dbReference>
<organism evidence="3 4">
    <name type="scientific">Halolactibacillus alkaliphilus</name>
    <dbReference type="NCBI Taxonomy" id="442899"/>
    <lineage>
        <taxon>Bacteria</taxon>
        <taxon>Bacillati</taxon>
        <taxon>Bacillota</taxon>
        <taxon>Bacilli</taxon>
        <taxon>Bacillales</taxon>
        <taxon>Bacillaceae</taxon>
        <taxon>Halolactibacillus</taxon>
    </lineage>
</organism>
<evidence type="ECO:0000256" key="1">
    <source>
        <dbReference type="SAM" id="MobiDB-lite"/>
    </source>
</evidence>
<dbReference type="EMBL" id="BJYE01000009">
    <property type="protein sequence ID" value="GEN56523.1"/>
    <property type="molecule type" value="Genomic_DNA"/>
</dbReference>
<reference evidence="3 4" key="1">
    <citation type="submission" date="2019-07" db="EMBL/GenBank/DDBJ databases">
        <title>Whole genome shotgun sequence of Halolactibacillus alkaliphilus NBRC 103919.</title>
        <authorList>
            <person name="Hosoyama A."/>
            <person name="Uohara A."/>
            <person name="Ohji S."/>
            <person name="Ichikawa N."/>
        </authorList>
    </citation>
    <scope>NUCLEOTIDE SEQUENCE [LARGE SCALE GENOMIC DNA]</scope>
    <source>
        <strain evidence="3 4">NBRC 103919</strain>
    </source>
</reference>
<dbReference type="InterPro" id="IPR043132">
    <property type="entry name" value="BCAT-like_C"/>
</dbReference>
<dbReference type="Gene3D" id="3.30.470.10">
    <property type="match status" value="1"/>
</dbReference>
<dbReference type="PANTHER" id="PTHR11236">
    <property type="entry name" value="AMINOBENZOATE/ANTHRANILATE SYNTHASE"/>
    <property type="match status" value="1"/>
</dbReference>
<accession>A0A511X0P8</accession>
<gene>
    <name evidence="3" type="ORF">HAL01_09870</name>
</gene>
<dbReference type="InterPro" id="IPR005801">
    <property type="entry name" value="ADC_synthase"/>
</dbReference>
<feature type="compositionally biased region" description="Basic and acidic residues" evidence="1">
    <location>
        <begin position="207"/>
        <end position="217"/>
    </location>
</feature>
<feature type="domain" description="Chorismate-utilising enzyme C-terminal" evidence="2">
    <location>
        <begin position="112"/>
        <end position="365"/>
    </location>
</feature>
<comment type="caution">
    <text evidence="3">The sequence shown here is derived from an EMBL/GenBank/DDBJ whole genome shotgun (WGS) entry which is preliminary data.</text>
</comment>
<protein>
    <submittedName>
        <fullName evidence="3">Aminodeoxychorismate synthase, component I</fullName>
    </submittedName>
</protein>
<sequence length="580" mass="66009">MSLYFRFDFKKHTDQKNAPYLFSNPKKVWQSDRIEDVIPMLKEVEEANNQGLYVAGYLAYEAAAAFDPHFNVNKSVAPLMVFASFESPSQVDKAKKAPFFLHPWQISEDISRYEQKIARIKEAIRQGDTYQVNYTIRLFTKFFGDPYSYYLALRDKQQGNYSAYLQYNDEHILSLSPELFFKVNNQHITTKPMKGTSKRGTTPETDEMNKSHLTSSEKERAENMMIVDLLRNDLGQLATKGSVHVSKLLSVETYPTVHQMTSTIEAEVPEDSGLVDWFKALFPCGSITGAPKIKTMDYIKSLEDTPRGVYCGAIGYVTPKKEAIFNVPIRTVSIDASTNQAIYGVGGGITWDSIGSEEFQEVHTKAKVLDIPLPMFDLLESLRLSNGTFIRYDQHIRRLTQAAKTFQFILEESQLRDMKIKLTKQYPKGEYKVRLLLAKDGLLSAEVIQINELQAPIYCYLAKQPISSKHLFSCYKTTQRSHYDALAVKKSDNFSTLLYNERGEVTEFAIGNVVIEKKGKRYTPPLSVGCLPGIYRNMLIDNKQVEEKRLTINDVISADAVFLTNSVRGMIEVKIMFAHS</sequence>
<dbReference type="Pfam" id="PF01063">
    <property type="entry name" value="Aminotran_4"/>
    <property type="match status" value="1"/>
</dbReference>
<dbReference type="InterPro" id="IPR015890">
    <property type="entry name" value="Chorismate_C"/>
</dbReference>
<dbReference type="InterPro" id="IPR036038">
    <property type="entry name" value="Aminotransferase-like"/>
</dbReference>
<dbReference type="AlphaFoldDB" id="A0A511X0P8"/>
<dbReference type="InterPro" id="IPR001544">
    <property type="entry name" value="Aminotrans_IV"/>
</dbReference>
<dbReference type="Pfam" id="PF00425">
    <property type="entry name" value="Chorismate_bind"/>
    <property type="match status" value="1"/>
</dbReference>
<keyword evidence="4" id="KW-1185">Reference proteome</keyword>
<evidence type="ECO:0000259" key="2">
    <source>
        <dbReference type="Pfam" id="PF00425"/>
    </source>
</evidence>
<dbReference type="InterPro" id="IPR043131">
    <property type="entry name" value="BCAT-like_N"/>
</dbReference>
<dbReference type="SUPFAM" id="SSF56322">
    <property type="entry name" value="ADC synthase"/>
    <property type="match status" value="1"/>
</dbReference>
<dbReference type="NCBIfam" id="TIGR00553">
    <property type="entry name" value="pabB"/>
    <property type="match status" value="1"/>
</dbReference>
<dbReference type="Gene3D" id="3.60.120.10">
    <property type="entry name" value="Anthranilate synthase"/>
    <property type="match status" value="1"/>
</dbReference>
<dbReference type="Gene3D" id="3.20.10.10">
    <property type="entry name" value="D-amino Acid Aminotransferase, subunit A, domain 2"/>
    <property type="match status" value="1"/>
</dbReference>
<dbReference type="PANTHER" id="PTHR11236:SF50">
    <property type="entry name" value="AMINODEOXYCHORISMATE SYNTHASE COMPONENT 1"/>
    <property type="match status" value="1"/>
</dbReference>
<dbReference type="Proteomes" id="UP000321400">
    <property type="component" value="Unassembled WGS sequence"/>
</dbReference>
<dbReference type="GO" id="GO:0009396">
    <property type="term" value="P:folic acid-containing compound biosynthetic process"/>
    <property type="evidence" value="ECO:0007669"/>
    <property type="project" value="InterPro"/>
</dbReference>
<dbReference type="InterPro" id="IPR019999">
    <property type="entry name" value="Anth_synth_I-like"/>
</dbReference>
<feature type="region of interest" description="Disordered" evidence="1">
    <location>
        <begin position="191"/>
        <end position="217"/>
    </location>
</feature>
<dbReference type="InterPro" id="IPR005802">
    <property type="entry name" value="ADC_synth_comp_1"/>
</dbReference>
<dbReference type="GO" id="GO:0000162">
    <property type="term" value="P:L-tryptophan biosynthetic process"/>
    <property type="evidence" value="ECO:0007669"/>
    <property type="project" value="TreeGrafter"/>
</dbReference>
<dbReference type="PRINTS" id="PR00095">
    <property type="entry name" value="ANTSNTHASEI"/>
</dbReference>
<dbReference type="RefSeq" id="WP_170243660.1">
    <property type="nucleotide sequence ID" value="NZ_BJYE01000009.1"/>
</dbReference>
<dbReference type="GO" id="GO:0046820">
    <property type="term" value="F:4-amino-4-deoxychorismate synthase activity"/>
    <property type="evidence" value="ECO:0007669"/>
    <property type="project" value="TreeGrafter"/>
</dbReference>
<evidence type="ECO:0000313" key="4">
    <source>
        <dbReference type="Proteomes" id="UP000321400"/>
    </source>
</evidence>
<proteinExistence type="predicted"/>
<dbReference type="STRING" id="442899.SAMN05720591_10832"/>
<evidence type="ECO:0000313" key="3">
    <source>
        <dbReference type="EMBL" id="GEN56523.1"/>
    </source>
</evidence>
<name>A0A511X0P8_9BACI</name>